<evidence type="ECO:0008006" key="4">
    <source>
        <dbReference type="Google" id="ProtNLM"/>
    </source>
</evidence>
<evidence type="ECO:0000313" key="3">
    <source>
        <dbReference type="Proteomes" id="UP000642920"/>
    </source>
</evidence>
<dbReference type="PANTHER" id="PTHR43547">
    <property type="entry name" value="TWO-COMPONENT HISTIDINE KINASE"/>
    <property type="match status" value="1"/>
</dbReference>
<dbReference type="RefSeq" id="WP_201921756.1">
    <property type="nucleotide sequence ID" value="NZ_JAERQG010000003.1"/>
</dbReference>
<dbReference type="Pfam" id="PF07494">
    <property type="entry name" value="Reg_prop"/>
    <property type="match status" value="6"/>
</dbReference>
<dbReference type="AlphaFoldDB" id="A0A937AM08"/>
<proteinExistence type="predicted"/>
<dbReference type="Gene3D" id="2.130.10.10">
    <property type="entry name" value="YVTN repeat-like/Quinoprotein amine dehydrogenase"/>
    <property type="match status" value="5"/>
</dbReference>
<dbReference type="SUPFAM" id="SSF63829">
    <property type="entry name" value="Calcium-dependent phosphotriesterase"/>
    <property type="match status" value="2"/>
</dbReference>
<comment type="caution">
    <text evidence="2">The sequence shown here is derived from an EMBL/GenBank/DDBJ whole genome shotgun (WGS) entry which is preliminary data.</text>
</comment>
<dbReference type="InterPro" id="IPR015943">
    <property type="entry name" value="WD40/YVTN_repeat-like_dom_sf"/>
</dbReference>
<accession>A0A937AM08</accession>
<keyword evidence="1" id="KW-0597">Phosphoprotein</keyword>
<organism evidence="2 3">
    <name type="scientific">Marivirga atlantica</name>
    <dbReference type="NCBI Taxonomy" id="1548457"/>
    <lineage>
        <taxon>Bacteria</taxon>
        <taxon>Pseudomonadati</taxon>
        <taxon>Bacteroidota</taxon>
        <taxon>Cytophagia</taxon>
        <taxon>Cytophagales</taxon>
        <taxon>Marivirgaceae</taxon>
        <taxon>Marivirga</taxon>
    </lineage>
</organism>
<dbReference type="GO" id="GO:0000155">
    <property type="term" value="F:phosphorelay sensor kinase activity"/>
    <property type="evidence" value="ECO:0007669"/>
    <property type="project" value="TreeGrafter"/>
</dbReference>
<name>A0A937AM08_9BACT</name>
<dbReference type="PANTHER" id="PTHR43547:SF2">
    <property type="entry name" value="HYBRID SIGNAL TRANSDUCTION HISTIDINE KINASE C"/>
    <property type="match status" value="1"/>
</dbReference>
<protein>
    <recommendedName>
        <fullName evidence="4">Two component regulator propeller</fullName>
    </recommendedName>
</protein>
<evidence type="ECO:0000256" key="1">
    <source>
        <dbReference type="ARBA" id="ARBA00022553"/>
    </source>
</evidence>
<reference evidence="2" key="1">
    <citation type="submission" date="2021-01" db="EMBL/GenBank/DDBJ databases">
        <title>Marivirga sp. nov., isolated from intertidal surface sediments.</title>
        <authorList>
            <person name="Zhang M."/>
        </authorList>
    </citation>
    <scope>NUCLEOTIDE SEQUENCE</scope>
    <source>
        <strain evidence="2">SM1354</strain>
    </source>
</reference>
<dbReference type="Proteomes" id="UP000642920">
    <property type="component" value="Unassembled WGS sequence"/>
</dbReference>
<keyword evidence="3" id="KW-1185">Reference proteome</keyword>
<sequence length="371" mass="41600">MTTEKFQTPKKHFLFFPLVCIIACNEPGKLNNSQENEKVKATSTISNSKKIDTDVFKSQLSSAFFGLGYKEGFDNKEQVSQYVRKIFQDKKGHLWFGSNAVGVIRYDGDTLSYFSINEGLSGSQVTGIIEDEDFNLWFSTNGGVTKYDGKLFTNFTAQNGLSSDRVWSIFQDTKGTIWIGTAKGLCRFNGNIFEPFPITGHPSSVVRSMTEDNNGNLWLATDGEGVYKYDGQKFTPITSNNELSDKHVMSILADSKGNIWMGTRFGGISKFDGQSFMNYSVDNGIGNNEVCTIYEDKKGNIWFSAEGFGIYRYDKGKIINFSQQAGLNIRAVQAIFEDRQGRFWVGGGDGLYRRAGNEYINIRKNGPWDDC</sequence>
<gene>
    <name evidence="2" type="ORF">JKP34_12200</name>
</gene>
<evidence type="ECO:0000313" key="2">
    <source>
        <dbReference type="EMBL" id="MBL0766018.1"/>
    </source>
</evidence>
<dbReference type="InterPro" id="IPR011110">
    <property type="entry name" value="Reg_prop"/>
</dbReference>
<dbReference type="EMBL" id="JAERQG010000003">
    <property type="protein sequence ID" value="MBL0766018.1"/>
    <property type="molecule type" value="Genomic_DNA"/>
</dbReference>